<gene>
    <name evidence="2" type="ORF">C444_08175</name>
</gene>
<evidence type="ECO:0000256" key="1">
    <source>
        <dbReference type="SAM" id="Phobius"/>
    </source>
</evidence>
<feature type="transmembrane region" description="Helical" evidence="1">
    <location>
        <begin position="12"/>
        <end position="31"/>
    </location>
</feature>
<proteinExistence type="predicted"/>
<evidence type="ECO:0000313" key="3">
    <source>
        <dbReference type="Proteomes" id="UP000011524"/>
    </source>
</evidence>
<organism evidence="2 3">
    <name type="scientific">Haloarcula japonica (strain ATCC 49778 / DSM 6131 / JCM 7785 / NBRC 101032 / NCIMB 13157 / TR-1)</name>
    <dbReference type="NCBI Taxonomy" id="1227453"/>
    <lineage>
        <taxon>Archaea</taxon>
        <taxon>Methanobacteriati</taxon>
        <taxon>Methanobacteriota</taxon>
        <taxon>Stenosarchaea group</taxon>
        <taxon>Halobacteria</taxon>
        <taxon>Halobacteriales</taxon>
        <taxon>Haloarculaceae</taxon>
        <taxon>Haloarcula</taxon>
    </lineage>
</organism>
<dbReference type="Proteomes" id="UP000011524">
    <property type="component" value="Unassembled WGS sequence"/>
</dbReference>
<protein>
    <submittedName>
        <fullName evidence="2">Terminal quinol oxidase subunit</fullName>
    </submittedName>
</protein>
<accession>M0LHI7</accession>
<dbReference type="EMBL" id="AOLY01000019">
    <property type="protein sequence ID" value="EMA31465.1"/>
    <property type="molecule type" value="Genomic_DNA"/>
</dbReference>
<sequence length="38" mass="4022">QQTEMTQFLKNIALAGGALIIVAIGSQSWAYSLGITIL</sequence>
<feature type="non-terminal residue" evidence="2">
    <location>
        <position position="1"/>
    </location>
</feature>
<keyword evidence="1" id="KW-0472">Membrane</keyword>
<dbReference type="eggNOG" id="arCOG03070">
    <property type="taxonomic scope" value="Archaea"/>
</dbReference>
<dbReference type="AlphaFoldDB" id="M0LHI7"/>
<keyword evidence="3" id="KW-1185">Reference proteome</keyword>
<reference evidence="2 3" key="1">
    <citation type="journal article" date="2014" name="PLoS Genet.">
        <title>Phylogenetically driven sequencing of extremely halophilic archaea reveals strategies for static and dynamic osmo-response.</title>
        <authorList>
            <person name="Becker E.A."/>
            <person name="Seitzer P.M."/>
            <person name="Tritt A."/>
            <person name="Larsen D."/>
            <person name="Krusor M."/>
            <person name="Yao A.I."/>
            <person name="Wu D."/>
            <person name="Madern D."/>
            <person name="Eisen J.A."/>
            <person name="Darling A.E."/>
            <person name="Facciotti M.T."/>
        </authorList>
    </citation>
    <scope>NUCLEOTIDE SEQUENCE [LARGE SCALE GENOMIC DNA]</scope>
    <source>
        <strain evidence="3">ATCC 49778 / DSM 6131 / JCM 7785 / NBRC 101032 / NCIMB 13157 / TR-1</strain>
    </source>
</reference>
<evidence type="ECO:0000313" key="2">
    <source>
        <dbReference type="EMBL" id="EMA31465.1"/>
    </source>
</evidence>
<keyword evidence="1" id="KW-0812">Transmembrane</keyword>
<name>M0LHI7_HALJT</name>
<keyword evidence="1" id="KW-1133">Transmembrane helix</keyword>
<comment type="caution">
    <text evidence="2">The sequence shown here is derived from an EMBL/GenBank/DDBJ whole genome shotgun (WGS) entry which is preliminary data.</text>
</comment>